<sequence>MSATGPFTVGERVQLTDAKGRHYTITLTAGSEFHTHRGRIAHDALIDLDEGSVVKSSNGAMFLVLRPLLVDYVMSMPRGPQVIYPKDAAQIVHEGDIFPGARVLEAGAGSGALTLSLLRAVGPQGRVTSYEVRADHAEHARRNVSTFHGQVPQNWELIIGDLTDSELADGSFDRAVLDMLAPWEVLDAVSRLVVAGGVLIIYVATVTQLSKVVEAVRAQQCWTEPRSWETIQRGWNVVGLAVRPQHSMRGHTAFLVATRRLAPGAVAPMPLGRKRPGRDG</sequence>
<dbReference type="PROSITE" id="PS51620">
    <property type="entry name" value="SAM_TRM61"/>
    <property type="match status" value="1"/>
</dbReference>
<feature type="binding site" evidence="10">
    <location>
        <position position="178"/>
    </location>
    <ligand>
        <name>S-adenosyl-L-methionine</name>
        <dbReference type="ChEBI" id="CHEBI:59789"/>
    </ligand>
</feature>
<keyword evidence="13" id="KW-1185">Reference proteome</keyword>
<evidence type="ECO:0000256" key="1">
    <source>
        <dbReference type="ARBA" id="ARBA00012796"/>
    </source>
</evidence>
<feature type="binding site" evidence="10">
    <location>
        <position position="131"/>
    </location>
    <ligand>
        <name>S-adenosyl-L-methionine</name>
        <dbReference type="ChEBI" id="CHEBI:59789"/>
    </ligand>
</feature>
<reference evidence="13" key="1">
    <citation type="submission" date="2020-07" db="EMBL/GenBank/DDBJ databases">
        <title>Description of Mycobacterium gordonae subsp. intergordonae subsp.nov. and Mycobacterium gordonae subsp. gordonae subsp. nov.</title>
        <authorList>
            <person name="Yu X."/>
        </authorList>
    </citation>
    <scope>NUCLEOTIDE SEQUENCE [LARGE SCALE GENOMIC DNA]</scope>
    <source>
        <strain evidence="13">24</strain>
    </source>
</reference>
<comment type="function">
    <text evidence="6 9">Catalyzes the S-adenosyl-L-methionine-dependent formation of N(1)-methyladenine at position 58 (m1A58) in tRNA.</text>
</comment>
<dbReference type="Pfam" id="PF14801">
    <property type="entry name" value="TrmI-like_N"/>
    <property type="match status" value="1"/>
</dbReference>
<feature type="binding site" evidence="10">
    <location>
        <position position="161"/>
    </location>
    <ligand>
        <name>S-adenosyl-L-methionine</name>
        <dbReference type="ChEBI" id="CHEBI:59789"/>
    </ligand>
</feature>
<dbReference type="InterPro" id="IPR049470">
    <property type="entry name" value="TRM61_C"/>
</dbReference>
<evidence type="ECO:0000313" key="12">
    <source>
        <dbReference type="EMBL" id="QLL05471.1"/>
    </source>
</evidence>
<evidence type="ECO:0000256" key="4">
    <source>
        <dbReference type="ARBA" id="ARBA00022691"/>
    </source>
</evidence>
<evidence type="ECO:0000256" key="9">
    <source>
        <dbReference type="PIRNR" id="PIRNR017269"/>
    </source>
</evidence>
<dbReference type="PANTHER" id="PTHR12133">
    <property type="entry name" value="TRNA (ADENINE(58)-N(1))-METHYLTRANSFERASE"/>
    <property type="match status" value="1"/>
</dbReference>
<dbReference type="Gene3D" id="3.10.330.20">
    <property type="match status" value="1"/>
</dbReference>
<comment type="subunit">
    <text evidence="7 9">Homotetramer composed of a dimer of dimers.</text>
</comment>
<dbReference type="EMBL" id="CP059165">
    <property type="protein sequence ID" value="QLL05471.1"/>
    <property type="molecule type" value="Genomic_DNA"/>
</dbReference>
<dbReference type="CDD" id="cd02440">
    <property type="entry name" value="AdoMet_MTases"/>
    <property type="match status" value="1"/>
</dbReference>
<keyword evidence="4 9" id="KW-0949">S-adenosyl-L-methionine</keyword>
<dbReference type="Pfam" id="PF08704">
    <property type="entry name" value="GCD14"/>
    <property type="match status" value="1"/>
</dbReference>
<evidence type="ECO:0000256" key="6">
    <source>
        <dbReference type="ARBA" id="ARBA00056761"/>
    </source>
</evidence>
<reference evidence="12 13" key="2">
    <citation type="submission" date="2020-07" db="EMBL/GenBank/DDBJ databases">
        <authorList>
            <person name="Yu X."/>
        </authorList>
    </citation>
    <scope>NUCLEOTIDE SEQUENCE [LARGE SCALE GENOMIC DNA]</scope>
    <source>
        <strain evidence="13">24</strain>
    </source>
</reference>
<accession>A0A7D6HLV0</accession>
<dbReference type="RefSeq" id="WP_180913881.1">
    <property type="nucleotide sequence ID" value="NZ_CP059165.1"/>
</dbReference>
<evidence type="ECO:0000256" key="5">
    <source>
        <dbReference type="ARBA" id="ARBA00022694"/>
    </source>
</evidence>
<evidence type="ECO:0000256" key="2">
    <source>
        <dbReference type="ARBA" id="ARBA00022603"/>
    </source>
</evidence>
<dbReference type="FunFam" id="3.10.330.20:FF:000001">
    <property type="entry name" value="tRNA (adenine(58)-N(1))-methyltransferase TrmI"/>
    <property type="match status" value="1"/>
</dbReference>
<gene>
    <name evidence="12" type="ORF">H0P51_16560</name>
</gene>
<dbReference type="InterPro" id="IPR029063">
    <property type="entry name" value="SAM-dependent_MTases_sf"/>
</dbReference>
<feature type="binding site" evidence="10">
    <location>
        <begin position="110"/>
        <end position="113"/>
    </location>
    <ligand>
        <name>S-adenosyl-L-methionine</name>
        <dbReference type="ChEBI" id="CHEBI:59789"/>
    </ligand>
</feature>
<dbReference type="SUPFAM" id="SSF53335">
    <property type="entry name" value="S-adenosyl-L-methionine-dependent methyltransferases"/>
    <property type="match status" value="1"/>
</dbReference>
<feature type="binding site" evidence="10">
    <location>
        <position position="136"/>
    </location>
    <ligand>
        <name>S-adenosyl-L-methionine</name>
        <dbReference type="ChEBI" id="CHEBI:59789"/>
    </ligand>
</feature>
<reference evidence="13" key="3">
    <citation type="submission" date="2023-07" db="EMBL/GenBank/DDBJ databases">
        <title>Description of Mycobacterium gordonae subsp. intergordonae subsp.nov. and Mycobacterium gordonae subsp. gordonae subsp. nov.</title>
        <authorList>
            <person name="Huang H."/>
        </authorList>
    </citation>
    <scope>NUCLEOTIDE SEQUENCE [LARGE SCALE GENOMIC DNA]</scope>
    <source>
        <strain evidence="13">24</strain>
    </source>
</reference>
<evidence type="ECO:0000256" key="10">
    <source>
        <dbReference type="PIRSR" id="PIRSR017269-1"/>
    </source>
</evidence>
<evidence type="ECO:0000256" key="7">
    <source>
        <dbReference type="ARBA" id="ARBA00066181"/>
    </source>
</evidence>
<dbReference type="EC" id="2.1.1.220" evidence="1 9"/>
<comment type="catalytic activity">
    <reaction evidence="9">
        <text>adenosine(58) in tRNA + S-adenosyl-L-methionine = N(1)-methyladenosine(58) in tRNA + S-adenosyl-L-homocysteine + H(+)</text>
        <dbReference type="Rhea" id="RHEA:43152"/>
        <dbReference type="Rhea" id="RHEA-COMP:10365"/>
        <dbReference type="Rhea" id="RHEA-COMP:10366"/>
        <dbReference type="ChEBI" id="CHEBI:15378"/>
        <dbReference type="ChEBI" id="CHEBI:57856"/>
        <dbReference type="ChEBI" id="CHEBI:59789"/>
        <dbReference type="ChEBI" id="CHEBI:74411"/>
        <dbReference type="ChEBI" id="CHEBI:74491"/>
        <dbReference type="EC" id="2.1.1.220"/>
    </reaction>
</comment>
<keyword evidence="5 9" id="KW-0819">tRNA processing</keyword>
<protein>
    <recommendedName>
        <fullName evidence="8 9">tRNA (adenine(58)-N(1))-methyltransferase TrmI</fullName>
        <ecNumber evidence="1 9">2.1.1.220</ecNumber>
    </recommendedName>
</protein>
<dbReference type="KEGG" id="mgor:H0P51_16560"/>
<organism evidence="12 13">
    <name type="scientific">Mycobacterium vicinigordonae</name>
    <dbReference type="NCBI Taxonomy" id="1719132"/>
    <lineage>
        <taxon>Bacteria</taxon>
        <taxon>Bacillati</taxon>
        <taxon>Actinomycetota</taxon>
        <taxon>Actinomycetes</taxon>
        <taxon>Mycobacteriales</taxon>
        <taxon>Mycobacteriaceae</taxon>
        <taxon>Mycobacterium</taxon>
    </lineage>
</organism>
<dbReference type="Proteomes" id="UP000510682">
    <property type="component" value="Chromosome"/>
</dbReference>
<name>A0A7D6HLV0_9MYCO</name>
<evidence type="ECO:0000256" key="3">
    <source>
        <dbReference type="ARBA" id="ARBA00022679"/>
    </source>
</evidence>
<evidence type="ECO:0000313" key="13">
    <source>
        <dbReference type="Proteomes" id="UP000510682"/>
    </source>
</evidence>
<evidence type="ECO:0000259" key="11">
    <source>
        <dbReference type="Pfam" id="PF08704"/>
    </source>
</evidence>
<dbReference type="GO" id="GO:0160107">
    <property type="term" value="F:tRNA (adenine(58)-N1)-methyltransferase activity"/>
    <property type="evidence" value="ECO:0007669"/>
    <property type="project" value="UniProtKB-EC"/>
</dbReference>
<keyword evidence="3 9" id="KW-0808">Transferase</keyword>
<dbReference type="PIRSF" id="PIRSF017269">
    <property type="entry name" value="GCD14"/>
    <property type="match status" value="1"/>
</dbReference>
<comment type="similarity">
    <text evidence="9">Belongs to the class I-like SAM-binding methyltransferase superfamily. TRM61 family.</text>
</comment>
<dbReference type="AlphaFoldDB" id="A0A7D6HLV0"/>
<dbReference type="GO" id="GO:0030488">
    <property type="term" value="P:tRNA methylation"/>
    <property type="evidence" value="ECO:0007669"/>
    <property type="project" value="InterPro"/>
</dbReference>
<dbReference type="FunFam" id="3.40.50.150:FF:000019">
    <property type="entry name" value="tRNA (adenine(58)-N(1))-methyltransferase TrmI"/>
    <property type="match status" value="1"/>
</dbReference>
<dbReference type="InterPro" id="IPR014816">
    <property type="entry name" value="tRNA_MeTrfase_Gcd14"/>
</dbReference>
<dbReference type="Gene3D" id="3.40.50.150">
    <property type="entry name" value="Vaccinia Virus protein VP39"/>
    <property type="match status" value="1"/>
</dbReference>
<keyword evidence="2 9" id="KW-0489">Methyltransferase</keyword>
<dbReference type="PANTHER" id="PTHR12133:SF1">
    <property type="entry name" value="TRNA (ADENINE(58)-N(1))-METHYLTRANSFERASE, MITOCHONDRIAL"/>
    <property type="match status" value="1"/>
</dbReference>
<dbReference type="GO" id="GO:0031515">
    <property type="term" value="C:tRNA (m1A) methyltransferase complex"/>
    <property type="evidence" value="ECO:0007669"/>
    <property type="project" value="UniProtKB-UniRule"/>
</dbReference>
<proteinExistence type="inferred from homology"/>
<evidence type="ECO:0000256" key="8">
    <source>
        <dbReference type="ARBA" id="ARBA00069291"/>
    </source>
</evidence>
<feature type="domain" description="tRNA (adenine(58)-N(1))-methyltransferase catalytic subunit TRM61 C-terminal" evidence="11">
    <location>
        <begin position="73"/>
        <end position="237"/>
    </location>
</feature>